<reference evidence="1 2" key="2">
    <citation type="journal article" date="2012" name="PLoS Pathog.">
        <title>Diverse lifestyles and strategies of plant pathogenesis encoded in the genomes of eighteen Dothideomycetes fungi.</title>
        <authorList>
            <person name="Ohm R.A."/>
            <person name="Feau N."/>
            <person name="Henrissat B."/>
            <person name="Schoch C.L."/>
            <person name="Horwitz B.A."/>
            <person name="Barry K.W."/>
            <person name="Condon B.J."/>
            <person name="Copeland A.C."/>
            <person name="Dhillon B."/>
            <person name="Glaser F."/>
            <person name="Hesse C.N."/>
            <person name="Kosti I."/>
            <person name="LaButti K."/>
            <person name="Lindquist E.A."/>
            <person name="Lucas S."/>
            <person name="Salamov A.A."/>
            <person name="Bradshaw R.E."/>
            <person name="Ciuffetti L."/>
            <person name="Hamelin R.C."/>
            <person name="Kema G.H.J."/>
            <person name="Lawrence C."/>
            <person name="Scott J.A."/>
            <person name="Spatafora J.W."/>
            <person name="Turgeon B.G."/>
            <person name="de Wit P.J.G.M."/>
            <person name="Zhong S."/>
            <person name="Goodwin S.B."/>
            <person name="Grigoriev I.V."/>
        </authorList>
    </citation>
    <scope>NUCLEOTIDE SEQUENCE [LARGE SCALE GENOMIC DNA]</scope>
    <source>
        <strain evidence="2">NZE10 / CBS 128990</strain>
    </source>
</reference>
<accession>N1PPR0</accession>
<evidence type="ECO:0000313" key="1">
    <source>
        <dbReference type="EMBL" id="EME44365.1"/>
    </source>
</evidence>
<protein>
    <submittedName>
        <fullName evidence="1">Uncharacterized protein</fullName>
    </submittedName>
</protein>
<name>N1PPR0_DOTSN</name>
<proteinExistence type="predicted"/>
<dbReference type="AlphaFoldDB" id="N1PPR0"/>
<reference evidence="2" key="1">
    <citation type="journal article" date="2012" name="PLoS Genet.">
        <title>The genomes of the fungal plant pathogens Cladosporium fulvum and Dothistroma septosporum reveal adaptation to different hosts and lifestyles but also signatures of common ancestry.</title>
        <authorList>
            <person name="de Wit P.J.G.M."/>
            <person name="van der Burgt A."/>
            <person name="Oekmen B."/>
            <person name="Stergiopoulos I."/>
            <person name="Abd-Elsalam K.A."/>
            <person name="Aerts A.L."/>
            <person name="Bahkali A.H."/>
            <person name="Beenen H.G."/>
            <person name="Chettri P."/>
            <person name="Cox M.P."/>
            <person name="Datema E."/>
            <person name="de Vries R.P."/>
            <person name="Dhillon B."/>
            <person name="Ganley A.R."/>
            <person name="Griffiths S.A."/>
            <person name="Guo Y."/>
            <person name="Hamelin R.C."/>
            <person name="Henrissat B."/>
            <person name="Kabir M.S."/>
            <person name="Jashni M.K."/>
            <person name="Kema G."/>
            <person name="Klaubauf S."/>
            <person name="Lapidus A."/>
            <person name="Levasseur A."/>
            <person name="Lindquist E."/>
            <person name="Mehrabi R."/>
            <person name="Ohm R.A."/>
            <person name="Owen T.J."/>
            <person name="Salamov A."/>
            <person name="Schwelm A."/>
            <person name="Schijlen E."/>
            <person name="Sun H."/>
            <person name="van den Burg H.A."/>
            <person name="van Ham R.C.H.J."/>
            <person name="Zhang S."/>
            <person name="Goodwin S.B."/>
            <person name="Grigoriev I.V."/>
            <person name="Collemare J."/>
            <person name="Bradshaw R.E."/>
        </authorList>
    </citation>
    <scope>NUCLEOTIDE SEQUENCE [LARGE SCALE GENOMIC DNA]</scope>
    <source>
        <strain evidence="2">NZE10 / CBS 128990</strain>
    </source>
</reference>
<evidence type="ECO:0000313" key="2">
    <source>
        <dbReference type="Proteomes" id="UP000016933"/>
    </source>
</evidence>
<sequence length="148" mass="16156">MHSTFSLETYLASPRNPALVLTACAQSLLTRKSDRKPQDISAPFRHHTSLHPEKPRAYCSHDASVSTTLCRIVVTRDRLATLRAEAEKSQVGKILVGSILMGDSADWAFVLDDRLAVDVTTCDLSVMAGGFVTCILESGPGNYPRKPQ</sequence>
<dbReference type="Proteomes" id="UP000016933">
    <property type="component" value="Unassembled WGS sequence"/>
</dbReference>
<dbReference type="EMBL" id="KB446539">
    <property type="protein sequence ID" value="EME44365.1"/>
    <property type="molecule type" value="Genomic_DNA"/>
</dbReference>
<organism evidence="1 2">
    <name type="scientific">Dothistroma septosporum (strain NZE10 / CBS 128990)</name>
    <name type="common">Red band needle blight fungus</name>
    <name type="synonym">Mycosphaerella pini</name>
    <dbReference type="NCBI Taxonomy" id="675120"/>
    <lineage>
        <taxon>Eukaryota</taxon>
        <taxon>Fungi</taxon>
        <taxon>Dikarya</taxon>
        <taxon>Ascomycota</taxon>
        <taxon>Pezizomycotina</taxon>
        <taxon>Dothideomycetes</taxon>
        <taxon>Dothideomycetidae</taxon>
        <taxon>Mycosphaerellales</taxon>
        <taxon>Mycosphaerellaceae</taxon>
        <taxon>Dothistroma</taxon>
    </lineage>
</organism>
<keyword evidence="2" id="KW-1185">Reference proteome</keyword>
<dbReference type="HOGENOM" id="CLU_1758767_0_0_1"/>
<gene>
    <name evidence="1" type="ORF">DOTSEDRAFT_34822</name>
</gene>